<organism evidence="2 3">
    <name type="scientific">Pseudomonas putida</name>
    <name type="common">Arthrobacter siderocapsulatus</name>
    <dbReference type="NCBI Taxonomy" id="303"/>
    <lineage>
        <taxon>Bacteria</taxon>
        <taxon>Pseudomonadati</taxon>
        <taxon>Pseudomonadota</taxon>
        <taxon>Gammaproteobacteria</taxon>
        <taxon>Pseudomonadales</taxon>
        <taxon>Pseudomonadaceae</taxon>
        <taxon>Pseudomonas</taxon>
    </lineage>
</organism>
<dbReference type="AlphaFoldDB" id="A0A177STW6"/>
<reference evidence="2 3" key="1">
    <citation type="submission" date="2016-03" db="EMBL/GenBank/DDBJ databases">
        <title>Draft Genome Assembly of Pseudomonas putida strain CBF10-2.</title>
        <authorList>
            <person name="Iyer R.S."/>
            <person name="Damania A."/>
        </authorList>
    </citation>
    <scope>NUCLEOTIDE SEQUENCE [LARGE SCALE GENOMIC DNA]</scope>
    <source>
        <strain evidence="2 3">CBF10-2</strain>
    </source>
</reference>
<evidence type="ECO:0000313" key="2">
    <source>
        <dbReference type="EMBL" id="OAI94394.1"/>
    </source>
</evidence>
<dbReference type="Proteomes" id="UP000077752">
    <property type="component" value="Unassembled WGS sequence"/>
</dbReference>
<proteinExistence type="predicted"/>
<dbReference type="SUPFAM" id="SSF56935">
    <property type="entry name" value="Porins"/>
    <property type="match status" value="1"/>
</dbReference>
<dbReference type="InterPro" id="IPR010727">
    <property type="entry name" value="DUF1302"/>
</dbReference>
<accession>A0A177STW6</accession>
<protein>
    <recommendedName>
        <fullName evidence="4">DUF481 domain-containing protein</fullName>
    </recommendedName>
</protein>
<dbReference type="RefSeq" id="WP_064301682.1">
    <property type="nucleotide sequence ID" value="NZ_LUCV01000006.1"/>
</dbReference>
<dbReference type="EMBL" id="LUCV01000006">
    <property type="protein sequence ID" value="OAI94394.1"/>
    <property type="molecule type" value="Genomic_DNA"/>
</dbReference>
<evidence type="ECO:0000313" key="3">
    <source>
        <dbReference type="Proteomes" id="UP000077752"/>
    </source>
</evidence>
<name>A0A177STW6_PSEPU</name>
<sequence>MRAHLLVLLASLGAALDAVAEALPYGECRTGYWSSSRNLDDRGDIAKGTCLVNWNLDLAEQLRLVLAGRAGVDDSARADGYSGRLREGYLETGNDAWRWRVGRQVIAWGRSDRINPTDYLSPRDLTLLVPEDDEQRMGINALQVRHDLDDSLSLTAVVADFDANRMPTGTLPANLDKRDEPDALEAALKLDHAGDSLDWSLSWFDGYERAPRYQALLAPAPRFISAYERKRAIGADFAWATGDWTVRGEFAHERLHLECSGCRDERRKVSRIVVGADRNFGDSANFNLQLFGVWRDYREPADSGILRLVEEGTDRLNSEFGRRDWGLTSRVSDMFFNERLKLEMSAVLDLTGSSYVVRPRASYSLTDSVKLGAGVDHFHGARQSYFGVRKKNSVTFVELSLVF</sequence>
<comment type="caution">
    <text evidence="2">The sequence shown here is derived from an EMBL/GenBank/DDBJ whole genome shotgun (WGS) entry which is preliminary data.</text>
</comment>
<evidence type="ECO:0008006" key="4">
    <source>
        <dbReference type="Google" id="ProtNLM"/>
    </source>
</evidence>
<evidence type="ECO:0000256" key="1">
    <source>
        <dbReference type="SAM" id="SignalP"/>
    </source>
</evidence>
<dbReference type="Pfam" id="PF06980">
    <property type="entry name" value="DUF1302"/>
    <property type="match status" value="1"/>
</dbReference>
<feature type="chain" id="PRO_5008073930" description="DUF481 domain-containing protein" evidence="1">
    <location>
        <begin position="21"/>
        <end position="403"/>
    </location>
</feature>
<feature type="signal peptide" evidence="1">
    <location>
        <begin position="1"/>
        <end position="20"/>
    </location>
</feature>
<keyword evidence="1" id="KW-0732">Signal</keyword>
<gene>
    <name evidence="2" type="ORF">AYO28_09110</name>
</gene>